<proteinExistence type="inferred from homology"/>
<dbReference type="GO" id="GO:0000428">
    <property type="term" value="C:DNA-directed RNA polymerase complex"/>
    <property type="evidence" value="ECO:0007669"/>
    <property type="project" value="UniProtKB-KW"/>
</dbReference>
<keyword evidence="8" id="KW-1185">Reference proteome</keyword>
<comment type="similarity">
    <text evidence="2">Belongs to the eukaryotic RPA49/POLR1E RNA polymerase subunit family.</text>
</comment>
<reference evidence="7" key="1">
    <citation type="journal article" date="2023" name="Mol. Phylogenet. Evol.">
        <title>Genome-scale phylogeny and comparative genomics of the fungal order Sordariales.</title>
        <authorList>
            <person name="Hensen N."/>
            <person name="Bonometti L."/>
            <person name="Westerberg I."/>
            <person name="Brannstrom I.O."/>
            <person name="Guillou S."/>
            <person name="Cros-Aarteil S."/>
            <person name="Calhoun S."/>
            <person name="Haridas S."/>
            <person name="Kuo A."/>
            <person name="Mondo S."/>
            <person name="Pangilinan J."/>
            <person name="Riley R."/>
            <person name="LaButti K."/>
            <person name="Andreopoulos B."/>
            <person name="Lipzen A."/>
            <person name="Chen C."/>
            <person name="Yan M."/>
            <person name="Daum C."/>
            <person name="Ng V."/>
            <person name="Clum A."/>
            <person name="Steindorff A."/>
            <person name="Ohm R.A."/>
            <person name="Martin F."/>
            <person name="Silar P."/>
            <person name="Natvig D.O."/>
            <person name="Lalanne C."/>
            <person name="Gautier V."/>
            <person name="Ament-Velasquez S.L."/>
            <person name="Kruys A."/>
            <person name="Hutchinson M.I."/>
            <person name="Powell A.J."/>
            <person name="Barry K."/>
            <person name="Miller A.N."/>
            <person name="Grigoriev I.V."/>
            <person name="Debuchy R."/>
            <person name="Gladieux P."/>
            <person name="Hiltunen Thoren M."/>
            <person name="Johannesson H."/>
        </authorList>
    </citation>
    <scope>NUCLEOTIDE SEQUENCE</scope>
    <source>
        <strain evidence="7">CBS 990.96</strain>
    </source>
</reference>
<comment type="caution">
    <text evidence="7">The sequence shown here is derived from an EMBL/GenBank/DDBJ whole genome shotgun (WGS) entry which is preliminary data.</text>
</comment>
<keyword evidence="5" id="KW-0539">Nucleus</keyword>
<name>A0AAN7BXM9_9PEZI</name>
<keyword evidence="3 7" id="KW-0240">DNA-directed RNA polymerase</keyword>
<dbReference type="PANTHER" id="PTHR14440">
    <property type="entry name" value="DNA-DIRECTED RNA POLYMERASE I SUBUNIT RPA49"/>
    <property type="match status" value="1"/>
</dbReference>
<protein>
    <submittedName>
        <fullName evidence="7">DNA-directed RNA polymerase I subunit rpa49</fullName>
    </submittedName>
</protein>
<comment type="subcellular location">
    <subcellularLocation>
        <location evidence="1">Nucleus</location>
        <location evidence="1">Nucleolus</location>
    </subcellularLocation>
</comment>
<keyword evidence="4" id="KW-0804">Transcription</keyword>
<dbReference type="GO" id="GO:0003677">
    <property type="term" value="F:DNA binding"/>
    <property type="evidence" value="ECO:0007669"/>
    <property type="project" value="InterPro"/>
</dbReference>
<evidence type="ECO:0000313" key="7">
    <source>
        <dbReference type="EMBL" id="KAK4230828.1"/>
    </source>
</evidence>
<dbReference type="GO" id="GO:0006351">
    <property type="term" value="P:DNA-templated transcription"/>
    <property type="evidence" value="ECO:0007669"/>
    <property type="project" value="InterPro"/>
</dbReference>
<accession>A0AAN7BXM9</accession>
<dbReference type="EMBL" id="MU865296">
    <property type="protein sequence ID" value="KAK4230828.1"/>
    <property type="molecule type" value="Genomic_DNA"/>
</dbReference>
<feature type="region of interest" description="Disordered" evidence="6">
    <location>
        <begin position="1"/>
        <end position="29"/>
    </location>
</feature>
<evidence type="ECO:0000313" key="8">
    <source>
        <dbReference type="Proteomes" id="UP001301958"/>
    </source>
</evidence>
<organism evidence="7 8">
    <name type="scientific">Podospora fimiseda</name>
    <dbReference type="NCBI Taxonomy" id="252190"/>
    <lineage>
        <taxon>Eukaryota</taxon>
        <taxon>Fungi</taxon>
        <taxon>Dikarya</taxon>
        <taxon>Ascomycota</taxon>
        <taxon>Pezizomycotina</taxon>
        <taxon>Sordariomycetes</taxon>
        <taxon>Sordariomycetidae</taxon>
        <taxon>Sordariales</taxon>
        <taxon>Podosporaceae</taxon>
        <taxon>Podospora</taxon>
    </lineage>
</organism>
<evidence type="ECO:0000256" key="6">
    <source>
        <dbReference type="SAM" id="MobiDB-lite"/>
    </source>
</evidence>
<gene>
    <name evidence="7" type="ORF">QBC38DRAFT_467986</name>
</gene>
<dbReference type="Proteomes" id="UP001301958">
    <property type="component" value="Unassembled WGS sequence"/>
</dbReference>
<evidence type="ECO:0000256" key="5">
    <source>
        <dbReference type="ARBA" id="ARBA00023242"/>
    </source>
</evidence>
<dbReference type="Pfam" id="PF06870">
    <property type="entry name" value="RNA_pol_I_A49"/>
    <property type="match status" value="1"/>
</dbReference>
<evidence type="ECO:0000256" key="4">
    <source>
        <dbReference type="ARBA" id="ARBA00023163"/>
    </source>
</evidence>
<dbReference type="AlphaFoldDB" id="A0AAN7BXM9"/>
<evidence type="ECO:0000256" key="2">
    <source>
        <dbReference type="ARBA" id="ARBA00009430"/>
    </source>
</evidence>
<evidence type="ECO:0000256" key="1">
    <source>
        <dbReference type="ARBA" id="ARBA00004604"/>
    </source>
</evidence>
<reference evidence="7" key="2">
    <citation type="submission" date="2023-05" db="EMBL/GenBank/DDBJ databases">
        <authorList>
            <consortium name="Lawrence Berkeley National Laboratory"/>
            <person name="Steindorff A."/>
            <person name="Hensen N."/>
            <person name="Bonometti L."/>
            <person name="Westerberg I."/>
            <person name="Brannstrom I.O."/>
            <person name="Guillou S."/>
            <person name="Cros-Aarteil S."/>
            <person name="Calhoun S."/>
            <person name="Haridas S."/>
            <person name="Kuo A."/>
            <person name="Mondo S."/>
            <person name="Pangilinan J."/>
            <person name="Riley R."/>
            <person name="Labutti K."/>
            <person name="Andreopoulos B."/>
            <person name="Lipzen A."/>
            <person name="Chen C."/>
            <person name="Yanf M."/>
            <person name="Daum C."/>
            <person name="Ng V."/>
            <person name="Clum A."/>
            <person name="Ohm R."/>
            <person name="Martin F."/>
            <person name="Silar P."/>
            <person name="Natvig D."/>
            <person name="Lalanne C."/>
            <person name="Gautier V."/>
            <person name="Ament-Velasquez S.L."/>
            <person name="Kruys A."/>
            <person name="Hutchinson M.I."/>
            <person name="Powell A.J."/>
            <person name="Barry K."/>
            <person name="Miller A.N."/>
            <person name="Grigoriev I.V."/>
            <person name="Debuchy R."/>
            <person name="Gladieux P."/>
            <person name="Thoren M.H."/>
            <person name="Johannesson H."/>
        </authorList>
    </citation>
    <scope>NUCLEOTIDE SEQUENCE</scope>
    <source>
        <strain evidence="7">CBS 990.96</strain>
    </source>
</reference>
<dbReference type="GO" id="GO:0005730">
    <property type="term" value="C:nucleolus"/>
    <property type="evidence" value="ECO:0007669"/>
    <property type="project" value="UniProtKB-SubCell"/>
</dbReference>
<dbReference type="InterPro" id="IPR009668">
    <property type="entry name" value="RNA_pol-assoc_fac_A49-like"/>
</dbReference>
<sequence>MADSSQKKRRRPAEDVAKPKKSKLSKLEQPGFATTWTFAAETPKQQAKPPVIAVTPGFNLHDYQPFDVYEKADKSAAKRRRISALPPATELALHSSAHNSLDYNARESEPLLNHWVAILDPKIGEINIIPAKKMVVRHKVRSKSVLDDSFANRAAQTHIEKRTALGEEFGTKKAKKALKAVADNAIMANDRMGVAERNMLDSVQDASKNMATKEELQAAVDNARPVPRGNFDAEEIQDVYIPEQIIGTEVFNAIPVMDWQDAVKKRENIKLPSRFVANRINRVASNENAVHRLKVMRYFLWVFILYYTAGKGRERGTKSIAKRDKLRELLAPAPEVVVENIRRKFSDNGVMRKSHVDLLMTHCCVFACLIDNFEVNMFDLREDLKLEQNQLQLYFQEIGARIKQSKSGDKITYIAKLALPLQFPKMRQPIRRK</sequence>
<evidence type="ECO:0000256" key="3">
    <source>
        <dbReference type="ARBA" id="ARBA00022478"/>
    </source>
</evidence>